<dbReference type="RefSeq" id="WP_027305937.1">
    <property type="nucleotide sequence ID" value="NZ_CP020867.1"/>
</dbReference>
<gene>
    <name evidence="1" type="ORF">CCUN_1564</name>
</gene>
<dbReference type="EMBL" id="CP020867">
    <property type="protein sequence ID" value="ARJ57147.1"/>
    <property type="molecule type" value="Genomic_DNA"/>
</dbReference>
<accession>A0A1W6BYI3</accession>
<dbReference type="Proteomes" id="UP000192902">
    <property type="component" value="Chromosome"/>
</dbReference>
<reference evidence="1 2" key="1">
    <citation type="submission" date="2017-04" db="EMBL/GenBank/DDBJ databases">
        <title>Complete genome sequence of the Campylobacter cuniculorum type strain LMG24588.</title>
        <authorList>
            <person name="Miller W.G."/>
            <person name="Yee E."/>
            <person name="Revez J."/>
            <person name="Bono J.L."/>
            <person name="Rossi M."/>
        </authorList>
    </citation>
    <scope>NUCLEOTIDE SEQUENCE [LARGE SCALE GENOMIC DNA]</scope>
    <source>
        <strain evidence="1 2">LMG 24588</strain>
    </source>
</reference>
<dbReference type="STRING" id="1121267.CCUN_1564"/>
<dbReference type="AlphaFoldDB" id="A0A1W6BYI3"/>
<organism evidence="1 2">
    <name type="scientific">Campylobacter cuniculorum DSM 23162 = LMG 24588</name>
    <dbReference type="NCBI Taxonomy" id="1121267"/>
    <lineage>
        <taxon>Bacteria</taxon>
        <taxon>Pseudomonadati</taxon>
        <taxon>Campylobacterota</taxon>
        <taxon>Epsilonproteobacteria</taxon>
        <taxon>Campylobacterales</taxon>
        <taxon>Campylobacteraceae</taxon>
        <taxon>Campylobacter</taxon>
    </lineage>
</organism>
<name>A0A1W6BYI3_9BACT</name>
<protein>
    <submittedName>
        <fullName evidence="1">Uncharacterized protein</fullName>
    </submittedName>
</protein>
<evidence type="ECO:0000313" key="2">
    <source>
        <dbReference type="Proteomes" id="UP000192902"/>
    </source>
</evidence>
<proteinExistence type="predicted"/>
<sequence length="95" mass="11160">MTEEKAREIFQKVMKEKRQVHDLSSDNEILDDENLHNGISKNVADFLKLYNENSEEAFKEFKAMIDEAEELFKDIIEPSEEDIQWALKALEEKGL</sequence>
<evidence type="ECO:0000313" key="1">
    <source>
        <dbReference type="EMBL" id="ARJ57147.1"/>
    </source>
</evidence>
<dbReference type="KEGG" id="ccun:CCUN_1564"/>